<reference evidence="9" key="1">
    <citation type="submission" date="2025-05" db="UniProtKB">
        <authorList>
            <consortium name="RefSeq"/>
        </authorList>
    </citation>
    <scope>NUCLEOTIDE SEQUENCE [LARGE SCALE GENOMIC DNA]</scope>
</reference>
<dbReference type="Proteomes" id="UP001652582">
    <property type="component" value="Chromosome 2"/>
</dbReference>
<comment type="similarity">
    <text evidence="1">Belongs to the peptidase S1 family.</text>
</comment>
<evidence type="ECO:0000256" key="5">
    <source>
        <dbReference type="ARBA" id="ARBA00023157"/>
    </source>
</evidence>
<feature type="chain" id="PRO_5046371895" evidence="7">
    <location>
        <begin position="16"/>
        <end position="259"/>
    </location>
</feature>
<feature type="signal peptide" evidence="7">
    <location>
        <begin position="1"/>
        <end position="15"/>
    </location>
</feature>
<dbReference type="Gene3D" id="2.40.10.10">
    <property type="entry name" value="Trypsin-like serine proteases"/>
    <property type="match status" value="1"/>
</dbReference>
<dbReference type="GeneID" id="112045605"/>
<keyword evidence="3 6" id="KW-0378">Hydrolase</keyword>
<keyword evidence="2 6" id="KW-0645">Protease</keyword>
<dbReference type="InterPro" id="IPR043504">
    <property type="entry name" value="Peptidase_S1_PA_chymotrypsin"/>
</dbReference>
<dbReference type="InterPro" id="IPR033116">
    <property type="entry name" value="TRYPSIN_SER"/>
</dbReference>
<evidence type="ECO:0000313" key="10">
    <source>
        <dbReference type="RefSeq" id="XP_052742288.1"/>
    </source>
</evidence>
<dbReference type="InterPro" id="IPR009003">
    <property type="entry name" value="Peptidase_S1_PA"/>
</dbReference>
<dbReference type="PANTHER" id="PTHR24276:SF91">
    <property type="entry name" value="AT26814P-RELATED"/>
    <property type="match status" value="1"/>
</dbReference>
<keyword evidence="9" id="KW-1185">Reference proteome</keyword>
<evidence type="ECO:0000256" key="7">
    <source>
        <dbReference type="SAM" id="SignalP"/>
    </source>
</evidence>
<dbReference type="PROSITE" id="PS50240">
    <property type="entry name" value="TRYPSIN_DOM"/>
    <property type="match status" value="1"/>
</dbReference>
<dbReference type="InterPro" id="IPR001254">
    <property type="entry name" value="Trypsin_dom"/>
</dbReference>
<keyword evidence="4 6" id="KW-0720">Serine protease</keyword>
<evidence type="ECO:0000256" key="2">
    <source>
        <dbReference type="ARBA" id="ARBA00022670"/>
    </source>
</evidence>
<dbReference type="SMART" id="SM00020">
    <property type="entry name" value="Tryp_SPc"/>
    <property type="match status" value="1"/>
</dbReference>
<evidence type="ECO:0000259" key="8">
    <source>
        <dbReference type="PROSITE" id="PS50240"/>
    </source>
</evidence>
<evidence type="ECO:0000313" key="9">
    <source>
        <dbReference type="Proteomes" id="UP001652582"/>
    </source>
</evidence>
<dbReference type="InterPro" id="IPR001314">
    <property type="entry name" value="Peptidase_S1A"/>
</dbReference>
<dbReference type="GO" id="GO:0008233">
    <property type="term" value="F:peptidase activity"/>
    <property type="evidence" value="ECO:0007669"/>
    <property type="project" value="UniProtKB-KW"/>
</dbReference>
<dbReference type="RefSeq" id="XP_052742288.1">
    <property type="nucleotide sequence ID" value="XM_052886328.1"/>
</dbReference>
<evidence type="ECO:0000256" key="1">
    <source>
        <dbReference type="ARBA" id="ARBA00007664"/>
    </source>
</evidence>
<dbReference type="PROSITE" id="PS00134">
    <property type="entry name" value="TRYPSIN_HIS"/>
    <property type="match status" value="1"/>
</dbReference>
<protein>
    <submittedName>
        <fullName evidence="10">Vitellin-degrading protease</fullName>
    </submittedName>
</protein>
<keyword evidence="5" id="KW-1015">Disulfide bond</keyword>
<evidence type="ECO:0000256" key="4">
    <source>
        <dbReference type="ARBA" id="ARBA00022825"/>
    </source>
</evidence>
<dbReference type="PROSITE" id="PS00135">
    <property type="entry name" value="TRYPSIN_SER"/>
    <property type="match status" value="1"/>
</dbReference>
<dbReference type="InterPro" id="IPR050430">
    <property type="entry name" value="Peptidase_S1"/>
</dbReference>
<name>A0ABM3LT72_BICAN</name>
<proteinExistence type="inferred from homology"/>
<dbReference type="InterPro" id="IPR018114">
    <property type="entry name" value="TRYPSIN_HIS"/>
</dbReference>
<evidence type="ECO:0000256" key="3">
    <source>
        <dbReference type="ARBA" id="ARBA00022801"/>
    </source>
</evidence>
<accession>A0ABM3LT72</accession>
<gene>
    <name evidence="10" type="primary">LOC112045605</name>
</gene>
<dbReference type="Pfam" id="PF00089">
    <property type="entry name" value="Trypsin"/>
    <property type="match status" value="1"/>
</dbReference>
<dbReference type="CDD" id="cd00190">
    <property type="entry name" value="Tryp_SPc"/>
    <property type="match status" value="1"/>
</dbReference>
<dbReference type="PRINTS" id="PR00722">
    <property type="entry name" value="CHYMOTRYPSIN"/>
</dbReference>
<feature type="domain" description="Peptidase S1" evidence="8">
    <location>
        <begin position="24"/>
        <end position="249"/>
    </location>
</feature>
<keyword evidence="7" id="KW-0732">Signal</keyword>
<dbReference type="SUPFAM" id="SSF50494">
    <property type="entry name" value="Trypsin-like serine proteases"/>
    <property type="match status" value="1"/>
</dbReference>
<reference evidence="10" key="2">
    <citation type="submission" date="2025-08" db="UniProtKB">
        <authorList>
            <consortium name="RefSeq"/>
        </authorList>
    </citation>
    <scope>IDENTIFICATION</scope>
</reference>
<evidence type="ECO:0000256" key="6">
    <source>
        <dbReference type="RuleBase" id="RU363034"/>
    </source>
</evidence>
<sequence>MYKVVLFMCIGYAASIPLKEDTRIVGGEDVDIKEIPYQVSLLSRGRHMCGGAIIDTDLVITAAHCVIGSSVKNLQIRAGSSSSQTGGELYQVGDYAWNPDFTYNKMDSDIAILWLTKPLEYSDSIAPIPMFDAGEEIQDGDITVVSGWGNIREGGGMPRTLQIVLVPKVSEETCTAAYAPMYTITPTMLCAGIPEGGKDACQGDSGGPLVRDGKLAGVVSWGLGCARPKYPGVYAKVSALRQWIDDQSVKLRLTHIFRM</sequence>
<organism evidence="9 10">
    <name type="scientific">Bicyclus anynana</name>
    <name type="common">Squinting bush brown butterfly</name>
    <dbReference type="NCBI Taxonomy" id="110368"/>
    <lineage>
        <taxon>Eukaryota</taxon>
        <taxon>Metazoa</taxon>
        <taxon>Ecdysozoa</taxon>
        <taxon>Arthropoda</taxon>
        <taxon>Hexapoda</taxon>
        <taxon>Insecta</taxon>
        <taxon>Pterygota</taxon>
        <taxon>Neoptera</taxon>
        <taxon>Endopterygota</taxon>
        <taxon>Lepidoptera</taxon>
        <taxon>Glossata</taxon>
        <taxon>Ditrysia</taxon>
        <taxon>Papilionoidea</taxon>
        <taxon>Nymphalidae</taxon>
        <taxon>Satyrinae</taxon>
        <taxon>Satyrini</taxon>
        <taxon>Mycalesina</taxon>
        <taxon>Bicyclus</taxon>
    </lineage>
</organism>
<dbReference type="PANTHER" id="PTHR24276">
    <property type="entry name" value="POLYSERASE-RELATED"/>
    <property type="match status" value="1"/>
</dbReference>
<dbReference type="GO" id="GO:0006508">
    <property type="term" value="P:proteolysis"/>
    <property type="evidence" value="ECO:0007669"/>
    <property type="project" value="UniProtKB-KW"/>
</dbReference>